<protein>
    <submittedName>
        <fullName evidence="2 3">Uncharacterized protein</fullName>
    </submittedName>
</protein>
<dbReference type="GeneID" id="139352986"/>
<dbReference type="RefSeq" id="XP_070852054.1">
    <property type="nucleotide sequence ID" value="XM_070995953.1"/>
</dbReference>
<dbReference type="Proteomes" id="UP001652628">
    <property type="component" value="Chromosome 3"/>
</dbReference>
<dbReference type="RefSeq" id="XP_070852055.1">
    <property type="nucleotide sequence ID" value="XM_070995954.1"/>
</dbReference>
<dbReference type="RefSeq" id="XP_070852053.1">
    <property type="nucleotide sequence ID" value="XM_070995952.1"/>
</dbReference>
<sequence length="142" mass="15486">MSIRKETVVGFQLESPHSASHDRASQRPAVFRFSAALATARSANSQSARLDTGSIAFCFTAQCTRPADSYGQAGYRAALIDPCTPSTFRLPTTSVGDERICSATIRSKVYEGTKLEVVLKIDPNVRIRTPIRPLPETIVDKI</sequence>
<reference evidence="2 3" key="1">
    <citation type="submission" date="2025-05" db="UniProtKB">
        <authorList>
            <consortium name="RefSeq"/>
        </authorList>
    </citation>
    <scope>IDENTIFICATION</scope>
</reference>
<evidence type="ECO:0000313" key="4">
    <source>
        <dbReference type="RefSeq" id="XP_070852055.1"/>
    </source>
</evidence>
<evidence type="ECO:0000313" key="1">
    <source>
        <dbReference type="Proteomes" id="UP001652628"/>
    </source>
</evidence>
<name>A0ABM4TQ19_DROSZ</name>
<proteinExistence type="predicted"/>
<evidence type="ECO:0000313" key="2">
    <source>
        <dbReference type="RefSeq" id="XP_070852053.1"/>
    </source>
</evidence>
<accession>A0ABM4TQ19</accession>
<gene>
    <name evidence="2 3 4" type="primary">LOC139352986</name>
</gene>
<organism evidence="1 4">
    <name type="scientific">Drosophila suzukii</name>
    <name type="common">Spotted-wing drosophila fruit fly</name>
    <dbReference type="NCBI Taxonomy" id="28584"/>
    <lineage>
        <taxon>Eukaryota</taxon>
        <taxon>Metazoa</taxon>
        <taxon>Ecdysozoa</taxon>
        <taxon>Arthropoda</taxon>
        <taxon>Hexapoda</taxon>
        <taxon>Insecta</taxon>
        <taxon>Pterygota</taxon>
        <taxon>Neoptera</taxon>
        <taxon>Endopterygota</taxon>
        <taxon>Diptera</taxon>
        <taxon>Brachycera</taxon>
        <taxon>Muscomorpha</taxon>
        <taxon>Ephydroidea</taxon>
        <taxon>Drosophilidae</taxon>
        <taxon>Drosophila</taxon>
        <taxon>Sophophora</taxon>
    </lineage>
</organism>
<keyword evidence="1" id="KW-1185">Reference proteome</keyword>
<evidence type="ECO:0000313" key="3">
    <source>
        <dbReference type="RefSeq" id="XP_070852054.1"/>
    </source>
</evidence>